<reference evidence="2 3" key="1">
    <citation type="submission" date="2021-04" db="EMBL/GenBank/DDBJ databases">
        <authorList>
            <person name="Bliznina A."/>
        </authorList>
    </citation>
    <scope>NUCLEOTIDE SEQUENCE [LARGE SCALE GENOMIC DNA]</scope>
</reference>
<protein>
    <submittedName>
        <fullName evidence="2">Oidioi.mRNA.OKI2018_I69.XSR.g14067.t1.cds</fullName>
    </submittedName>
</protein>
<feature type="domain" description="Peptidase M15C" evidence="1">
    <location>
        <begin position="179"/>
        <end position="238"/>
    </location>
</feature>
<proteinExistence type="predicted"/>
<dbReference type="EMBL" id="OU015569">
    <property type="protein sequence ID" value="CAG5095182.1"/>
    <property type="molecule type" value="Genomic_DNA"/>
</dbReference>
<name>A0ABN7SFZ3_OIKDI</name>
<dbReference type="PANTHER" id="PTHR31698">
    <property type="entry name" value="LYSOZYME G FAMILY MEMBER"/>
    <property type="match status" value="1"/>
</dbReference>
<dbReference type="Proteomes" id="UP001158576">
    <property type="component" value="Chromosome XSR"/>
</dbReference>
<evidence type="ECO:0000259" key="1">
    <source>
        <dbReference type="Pfam" id="PF13539"/>
    </source>
</evidence>
<dbReference type="SUPFAM" id="SSF55166">
    <property type="entry name" value="Hedgehog/DD-peptidase"/>
    <property type="match status" value="1"/>
</dbReference>
<dbReference type="InterPro" id="IPR009045">
    <property type="entry name" value="Zn_M74/Hedgehog-like"/>
</dbReference>
<accession>A0ABN7SFZ3</accession>
<dbReference type="Pfam" id="PF13539">
    <property type="entry name" value="Peptidase_M15_4"/>
    <property type="match status" value="1"/>
</dbReference>
<gene>
    <name evidence="2" type="ORF">OKIOD_LOCUS5625</name>
</gene>
<organism evidence="2 3">
    <name type="scientific">Oikopleura dioica</name>
    <name type="common">Tunicate</name>
    <dbReference type="NCBI Taxonomy" id="34765"/>
    <lineage>
        <taxon>Eukaryota</taxon>
        <taxon>Metazoa</taxon>
        <taxon>Chordata</taxon>
        <taxon>Tunicata</taxon>
        <taxon>Appendicularia</taxon>
        <taxon>Copelata</taxon>
        <taxon>Oikopleuridae</taxon>
        <taxon>Oikopleura</taxon>
    </lineage>
</organism>
<dbReference type="PANTHER" id="PTHR31698:SF7">
    <property type="entry name" value="PEPTIDASE M15C DOMAIN-CONTAINING PROTEIN"/>
    <property type="match status" value="1"/>
</dbReference>
<keyword evidence="3" id="KW-1185">Reference proteome</keyword>
<dbReference type="Gene3D" id="3.30.1380.10">
    <property type="match status" value="1"/>
</dbReference>
<sequence>MKLSLALFSSVFCDTLPYDTQCTSIGGTCTDYRYLTCIAGYATGKCNGDNNRKCCLPCDTSCQLKEESDSLNDGKCTSAGGECKHNTNYCNGYYSSGLCGGGSARQCCKTGSTNCELLTYSNTWVKGYNGLTVKIDQGFKSAMDTMNNYAGQCGVTVYVTHAFRKEGQEIGGTVVPPASHSNHLTGHAIDMNLDTPRGWCNSSCLAAESNTNAKCFTDKIIANAGLRWGQSFNDPVHIDDNLWYSNSNTWTDLYYKHQNSCS</sequence>
<evidence type="ECO:0000313" key="2">
    <source>
        <dbReference type="EMBL" id="CAG5095182.1"/>
    </source>
</evidence>
<evidence type="ECO:0000313" key="3">
    <source>
        <dbReference type="Proteomes" id="UP001158576"/>
    </source>
</evidence>
<dbReference type="InterPro" id="IPR039561">
    <property type="entry name" value="Peptidase_M15C"/>
</dbReference>